<evidence type="ECO:0000313" key="4">
    <source>
        <dbReference type="Proteomes" id="UP000188184"/>
    </source>
</evidence>
<feature type="domain" description="Bacterial type II secretion system protein E" evidence="2">
    <location>
        <begin position="164"/>
        <end position="384"/>
    </location>
</feature>
<dbReference type="PANTHER" id="PTHR30486:SF6">
    <property type="entry name" value="TYPE IV PILUS RETRACTATION ATPASE PILT"/>
    <property type="match status" value="1"/>
</dbReference>
<dbReference type="RefSeq" id="WP_077591212.1">
    <property type="nucleotide sequence ID" value="NZ_CP019641.1"/>
</dbReference>
<comment type="similarity">
    <text evidence="1">Belongs to the GSP E family.</text>
</comment>
<keyword evidence="3" id="KW-0614">Plasmid</keyword>
<geneLocation type="plasmid" evidence="3 4">
    <name>unnamed1</name>
</geneLocation>
<keyword evidence="4" id="KW-1185">Reference proteome</keyword>
<dbReference type="InterPro" id="IPR001482">
    <property type="entry name" value="T2SS/T4SS_dom"/>
</dbReference>
<name>A0A1Q2L609_9BACL</name>
<sequence length="508" mass="58959">MTTIIREEEQEEQSRFPIGIQERLSGEFDLNQFLVEKGGEKNRLRLQNESPSQSRANHNDFQGLKESVQNFFHEKIQDQNITEEERDERLRIQHSATIGDAEAMNMLVDEITTYLRNSSLQNIPYDPMFDSLAHALFEHIFRFKNFYKWQLHPESPSAKISGKEIWFKINGQFVKQEEEFESVKEVEQLIRLLQQSNKNFTINEQHPQGELDLEDGTRVTLTIPPRTLYPTIVFRRFIVNQFSFEEQASRGTIHPNDVPLFQTLAKVRRNTVIAGAVESGKSTMLKTFYAERPSGLVALMIEEHPETFLKRDFPDRLVHEFSIKDGDIQRVLRTVLRFDHDYVIMQEVRGVEADAAMDGASRGANGLLMTYHVTEPSKVCEQLAQHVLDAYPNRRYINEVRRVSQTLELGVTMKTFPGNKKRVTSVFEVNYDYDTDRAWISYLIRFNPIVGKWEYNDHISEKFQEQLLEIGKEEHDSFCQLLSERTAASPLSTEAVQPILFKDAGEGE</sequence>
<protein>
    <recommendedName>
        <fullName evidence="2">Bacterial type II secretion system protein E domain-containing protein</fullName>
    </recommendedName>
</protein>
<dbReference type="GO" id="GO:0016887">
    <property type="term" value="F:ATP hydrolysis activity"/>
    <property type="evidence" value="ECO:0007669"/>
    <property type="project" value="InterPro"/>
</dbReference>
<dbReference type="Gene3D" id="3.40.50.300">
    <property type="entry name" value="P-loop containing nucleotide triphosphate hydrolases"/>
    <property type="match status" value="1"/>
</dbReference>
<dbReference type="InterPro" id="IPR027417">
    <property type="entry name" value="P-loop_NTPase"/>
</dbReference>
<reference evidence="3 4" key="1">
    <citation type="submission" date="2017-02" db="EMBL/GenBank/DDBJ databases">
        <title>The complete genomic sequence of a novel cold adapted crude oil-degrading bacterium Planococcus qaidamina Y42.</title>
        <authorList>
            <person name="Yang R."/>
        </authorList>
    </citation>
    <scope>NUCLEOTIDE SEQUENCE [LARGE SCALE GENOMIC DNA]</scope>
    <source>
        <strain evidence="3 4">Y42</strain>
        <plasmid evidence="3 4">unnamed1</plasmid>
    </source>
</reference>
<dbReference type="EMBL" id="CP019641">
    <property type="protein sequence ID" value="AQQ55352.1"/>
    <property type="molecule type" value="Genomic_DNA"/>
</dbReference>
<dbReference type="InterPro" id="IPR050921">
    <property type="entry name" value="T4SS_GSP_E_ATPase"/>
</dbReference>
<dbReference type="KEGG" id="pmar:B0X71_19460"/>
<dbReference type="Pfam" id="PF00437">
    <property type="entry name" value="T2SSE"/>
    <property type="match status" value="1"/>
</dbReference>
<proteinExistence type="inferred from homology"/>
<dbReference type="Proteomes" id="UP000188184">
    <property type="component" value="Plasmid unnamed1"/>
</dbReference>
<dbReference type="AlphaFoldDB" id="A0A1Q2L609"/>
<evidence type="ECO:0000313" key="3">
    <source>
        <dbReference type="EMBL" id="AQQ55352.1"/>
    </source>
</evidence>
<dbReference type="OrthoDB" id="9810250at2"/>
<evidence type="ECO:0000259" key="2">
    <source>
        <dbReference type="Pfam" id="PF00437"/>
    </source>
</evidence>
<dbReference type="Gene3D" id="3.30.450.90">
    <property type="match status" value="1"/>
</dbReference>
<accession>A0A1Q2L609</accession>
<evidence type="ECO:0000256" key="1">
    <source>
        <dbReference type="ARBA" id="ARBA00006611"/>
    </source>
</evidence>
<dbReference type="PANTHER" id="PTHR30486">
    <property type="entry name" value="TWITCHING MOTILITY PROTEIN PILT"/>
    <property type="match status" value="1"/>
</dbReference>
<organism evidence="3 4">
    <name type="scientific">Planococcus lenghuensis</name>
    <dbReference type="NCBI Taxonomy" id="2213202"/>
    <lineage>
        <taxon>Bacteria</taxon>
        <taxon>Bacillati</taxon>
        <taxon>Bacillota</taxon>
        <taxon>Bacilli</taxon>
        <taxon>Bacillales</taxon>
        <taxon>Caryophanaceae</taxon>
        <taxon>Planococcus</taxon>
    </lineage>
</organism>
<dbReference type="SUPFAM" id="SSF52540">
    <property type="entry name" value="P-loop containing nucleoside triphosphate hydrolases"/>
    <property type="match status" value="1"/>
</dbReference>
<gene>
    <name evidence="3" type="ORF">B0X71_19460</name>
</gene>